<organism evidence="1 2">
    <name type="scientific">Streptococcus pneumoniae (strain 70585)</name>
    <dbReference type="NCBI Taxonomy" id="488221"/>
    <lineage>
        <taxon>Bacteria</taxon>
        <taxon>Bacillati</taxon>
        <taxon>Bacillota</taxon>
        <taxon>Bacilli</taxon>
        <taxon>Lactobacillales</taxon>
        <taxon>Streptococcaceae</taxon>
        <taxon>Streptococcus</taxon>
    </lineage>
</organism>
<reference evidence="2" key="1">
    <citation type="journal article" date="2010" name="Genome Biol.">
        <title>Structure and dynamics of the pan-genome of Streptococcus pneumoniae and closely related species.</title>
        <authorList>
            <person name="Donati C."/>
            <person name="Hiller N.L."/>
            <person name="Tettelin H."/>
            <person name="Muzzi A."/>
            <person name="Croucher N.J."/>
            <person name="Angiuoli S.V."/>
            <person name="Oggioni M."/>
            <person name="Dunning Hotopp J.C."/>
            <person name="Hu F.Z."/>
            <person name="Riley D.R."/>
            <person name="Covacci A."/>
            <person name="Mitchell T.J."/>
            <person name="Bentley S.D."/>
            <person name="Kilian M."/>
            <person name="Ehrlich G.D."/>
            <person name="Rappuoli R."/>
            <person name="Moxon E.R."/>
            <person name="Masignani V."/>
        </authorList>
    </citation>
    <scope>NUCLEOTIDE SEQUENCE [LARGE SCALE GENOMIC DNA]</scope>
    <source>
        <strain evidence="2">70585</strain>
    </source>
</reference>
<gene>
    <name evidence="1" type="ordered locus">SP70585_0359</name>
</gene>
<dbReference type="EMBL" id="CP000918">
    <property type="protein sequence ID" value="ACO17196.1"/>
    <property type="molecule type" value="Genomic_DNA"/>
</dbReference>
<evidence type="ECO:0000313" key="1">
    <source>
        <dbReference type="EMBL" id="ACO17196.1"/>
    </source>
</evidence>
<name>C1CB74_STRP7</name>
<sequence>MKKVIEMFPEFHQEKLETTDIKDENNLIVVDTNFLLQIL</sequence>
<evidence type="ECO:0000313" key="2">
    <source>
        <dbReference type="Proteomes" id="UP000002211"/>
    </source>
</evidence>
<dbReference type="AlphaFoldDB" id="C1CB74"/>
<proteinExistence type="predicted"/>
<dbReference type="KEGG" id="snm:SP70585_0359"/>
<protein>
    <submittedName>
        <fullName evidence="1">Uncharacterized protein</fullName>
    </submittedName>
</protein>
<accession>C1CB74</accession>
<dbReference type="Proteomes" id="UP000002211">
    <property type="component" value="Chromosome"/>
</dbReference>
<dbReference type="HOGENOM" id="CLU_3317799_0_0_9"/>